<organism evidence="7 8">
    <name type="scientific">Hymenobacter koreensis</name>
    <dbReference type="NCBI Taxonomy" id="1084523"/>
    <lineage>
        <taxon>Bacteria</taxon>
        <taxon>Pseudomonadati</taxon>
        <taxon>Bacteroidota</taxon>
        <taxon>Cytophagia</taxon>
        <taxon>Cytophagales</taxon>
        <taxon>Hymenobacteraceae</taxon>
        <taxon>Hymenobacter</taxon>
    </lineage>
</organism>
<evidence type="ECO:0000256" key="2">
    <source>
        <dbReference type="ARBA" id="ARBA00009865"/>
    </source>
</evidence>
<name>A0ABP8IWM4_9BACT</name>
<dbReference type="CDD" id="cd18830">
    <property type="entry name" value="GH43_CjArb43A-like"/>
    <property type="match status" value="1"/>
</dbReference>
<feature type="signal peptide" evidence="6">
    <location>
        <begin position="1"/>
        <end position="19"/>
    </location>
</feature>
<dbReference type="Proteomes" id="UP001500454">
    <property type="component" value="Unassembled WGS sequence"/>
</dbReference>
<gene>
    <name evidence="7" type="ORF">GCM10023186_12490</name>
</gene>
<dbReference type="InterPro" id="IPR016840">
    <property type="entry name" value="Glyco_hydro_43_endo_a_Ara-ase"/>
</dbReference>
<dbReference type="InterPro" id="IPR006710">
    <property type="entry name" value="Glyco_hydro_43"/>
</dbReference>
<reference evidence="8" key="1">
    <citation type="journal article" date="2019" name="Int. J. Syst. Evol. Microbiol.">
        <title>The Global Catalogue of Microorganisms (GCM) 10K type strain sequencing project: providing services to taxonomists for standard genome sequencing and annotation.</title>
        <authorList>
            <consortium name="The Broad Institute Genomics Platform"/>
            <consortium name="The Broad Institute Genome Sequencing Center for Infectious Disease"/>
            <person name="Wu L."/>
            <person name="Ma J."/>
        </authorList>
    </citation>
    <scope>NUCLEOTIDE SEQUENCE [LARGE SCALE GENOMIC DNA]</scope>
    <source>
        <strain evidence="8">JCM 17924</strain>
    </source>
</reference>
<evidence type="ECO:0000256" key="4">
    <source>
        <dbReference type="ARBA" id="ARBA00023295"/>
    </source>
</evidence>
<evidence type="ECO:0000256" key="5">
    <source>
        <dbReference type="PIRNR" id="PIRNR026534"/>
    </source>
</evidence>
<keyword evidence="8" id="KW-1185">Reference proteome</keyword>
<comment type="caution">
    <text evidence="7">The sequence shown here is derived from an EMBL/GenBank/DDBJ whole genome shotgun (WGS) entry which is preliminary data.</text>
</comment>
<dbReference type="EMBL" id="BAABHA010000002">
    <property type="protein sequence ID" value="GAA4377433.1"/>
    <property type="molecule type" value="Genomic_DNA"/>
</dbReference>
<comment type="pathway">
    <text evidence="1 5">Glycan metabolism; L-arabinan degradation.</text>
</comment>
<evidence type="ECO:0000256" key="6">
    <source>
        <dbReference type="SAM" id="SignalP"/>
    </source>
</evidence>
<dbReference type="SUPFAM" id="SSF75005">
    <property type="entry name" value="Arabinanase/levansucrase/invertase"/>
    <property type="match status" value="1"/>
</dbReference>
<accession>A0ABP8IWM4</accession>
<dbReference type="RefSeq" id="WP_345222351.1">
    <property type="nucleotide sequence ID" value="NZ_BAABHA010000002.1"/>
</dbReference>
<keyword evidence="4 5" id="KW-0326">Glycosidase</keyword>
<dbReference type="InterPro" id="IPR050727">
    <property type="entry name" value="GH43_arabinanases"/>
</dbReference>
<evidence type="ECO:0000256" key="3">
    <source>
        <dbReference type="ARBA" id="ARBA00022801"/>
    </source>
</evidence>
<keyword evidence="3 5" id="KW-0378">Hydrolase</keyword>
<protein>
    <submittedName>
        <fullName evidence="7">Arabinan endo-1,5-alpha-L-arabinosidase</fullName>
    </submittedName>
</protein>
<feature type="chain" id="PRO_5046731438" evidence="6">
    <location>
        <begin position="20"/>
        <end position="330"/>
    </location>
</feature>
<dbReference type="Pfam" id="PF04616">
    <property type="entry name" value="Glyco_hydro_43"/>
    <property type="match status" value="1"/>
</dbReference>
<dbReference type="PANTHER" id="PTHR43301">
    <property type="entry name" value="ARABINAN ENDO-1,5-ALPHA-L-ARABINOSIDASE"/>
    <property type="match status" value="1"/>
</dbReference>
<keyword evidence="6" id="KW-0732">Signal</keyword>
<evidence type="ECO:0000256" key="1">
    <source>
        <dbReference type="ARBA" id="ARBA00004834"/>
    </source>
</evidence>
<evidence type="ECO:0000313" key="7">
    <source>
        <dbReference type="EMBL" id="GAA4377433.1"/>
    </source>
</evidence>
<evidence type="ECO:0000313" key="8">
    <source>
        <dbReference type="Proteomes" id="UP001500454"/>
    </source>
</evidence>
<proteinExistence type="inferred from homology"/>
<dbReference type="PIRSF" id="PIRSF026534">
    <property type="entry name" value="Endo_alpha-L-arabinosidase"/>
    <property type="match status" value="1"/>
</dbReference>
<comment type="similarity">
    <text evidence="2 5">Belongs to the glycosyl hydrolase 43 family.</text>
</comment>
<dbReference type="PANTHER" id="PTHR43301:SF3">
    <property type="entry name" value="ARABINAN ENDO-1,5-ALPHA-L-ARABINOSIDASE A-RELATED"/>
    <property type="match status" value="1"/>
</dbReference>
<sequence>MKALLCLLALLVAGLAAHCQSPPLIPAHDPVLIRQNGTYYMFGTGKGITVWSSRDRQTWKPEKPVFASAPAWAVQAVPGFRDNHIWAPDISYHDGLYYLFYSISAFGKNTSCIGLAVNKTLDASAPNYKWEDKGPVIQSVPGRDMWNAIDPNLVRDEAGKPWLSFGSFWDGIKLVQLRADLTGPAQPEQWRTLARRPRNPALTDSLPGDGAIEAPFIFRKGGYYYLFTSFDYCCRGPESTYKMVVGRAKSLTGPYLDQAGKSLEQGGGTLVLEGNKSWFGVGHNSVYTFDNADYLVFHGYDATDKGRSKLRIESLSWDAQGWPVVKHAVK</sequence>
<dbReference type="InterPro" id="IPR023296">
    <property type="entry name" value="Glyco_hydro_beta-prop_sf"/>
</dbReference>
<dbReference type="Gene3D" id="2.115.10.20">
    <property type="entry name" value="Glycosyl hydrolase domain, family 43"/>
    <property type="match status" value="1"/>
</dbReference>